<evidence type="ECO:0000313" key="3">
    <source>
        <dbReference type="Proteomes" id="UP000230340"/>
    </source>
</evidence>
<evidence type="ECO:0008006" key="4">
    <source>
        <dbReference type="Google" id="ProtNLM"/>
    </source>
</evidence>
<gene>
    <name evidence="2" type="ORF">COT49_01025</name>
</gene>
<reference evidence="3" key="1">
    <citation type="submission" date="2017-09" db="EMBL/GenBank/DDBJ databases">
        <title>Depth-based differentiation of microbial function through sediment-hosted aquifers and enrichment of novel symbionts in the deep terrestrial subsurface.</title>
        <authorList>
            <person name="Probst A.J."/>
            <person name="Ladd B."/>
            <person name="Jarett J.K."/>
            <person name="Geller-Mcgrath D.E."/>
            <person name="Sieber C.M.K."/>
            <person name="Emerson J.B."/>
            <person name="Anantharaman K."/>
            <person name="Thomas B.C."/>
            <person name="Malmstrom R."/>
            <person name="Stieglmeier M."/>
            <person name="Klingl A."/>
            <person name="Woyke T."/>
            <person name="Ryan C.M."/>
            <person name="Banfield J.F."/>
        </authorList>
    </citation>
    <scope>NUCLEOTIDE SEQUENCE [LARGE SCALE GENOMIC DNA]</scope>
</reference>
<dbReference type="EMBL" id="PEYT01000006">
    <property type="protein sequence ID" value="PIS23260.1"/>
    <property type="molecule type" value="Genomic_DNA"/>
</dbReference>
<keyword evidence="1" id="KW-0812">Transmembrane</keyword>
<feature type="transmembrane region" description="Helical" evidence="1">
    <location>
        <begin position="164"/>
        <end position="184"/>
    </location>
</feature>
<feature type="transmembrane region" description="Helical" evidence="1">
    <location>
        <begin position="258"/>
        <end position="275"/>
    </location>
</feature>
<protein>
    <recommendedName>
        <fullName evidence="4">Glycosyltransferase RgtA/B/C/D-like domain-containing protein</fullName>
    </recommendedName>
</protein>
<feature type="transmembrane region" description="Helical" evidence="1">
    <location>
        <begin position="386"/>
        <end position="408"/>
    </location>
</feature>
<feature type="transmembrane region" description="Helical" evidence="1">
    <location>
        <begin position="310"/>
        <end position="327"/>
    </location>
</feature>
<feature type="transmembrane region" description="Helical" evidence="1">
    <location>
        <begin position="20"/>
        <end position="37"/>
    </location>
</feature>
<keyword evidence="1" id="KW-1133">Transmembrane helix</keyword>
<feature type="transmembrane region" description="Helical" evidence="1">
    <location>
        <begin position="132"/>
        <end position="155"/>
    </location>
</feature>
<dbReference type="Proteomes" id="UP000230340">
    <property type="component" value="Unassembled WGS sequence"/>
</dbReference>
<feature type="transmembrane region" description="Helical" evidence="1">
    <location>
        <begin position="333"/>
        <end position="353"/>
    </location>
</feature>
<feature type="transmembrane region" description="Helical" evidence="1">
    <location>
        <begin position="190"/>
        <end position="207"/>
    </location>
</feature>
<evidence type="ECO:0000313" key="2">
    <source>
        <dbReference type="EMBL" id="PIS23260.1"/>
    </source>
</evidence>
<comment type="caution">
    <text evidence="2">The sequence shown here is derived from an EMBL/GenBank/DDBJ whole genome shotgun (WGS) entry which is preliminary data.</text>
</comment>
<feature type="transmembrane region" description="Helical" evidence="1">
    <location>
        <begin position="219"/>
        <end position="246"/>
    </location>
</feature>
<feature type="transmembrane region" description="Helical" evidence="1">
    <location>
        <begin position="98"/>
        <end position="120"/>
    </location>
</feature>
<dbReference type="AlphaFoldDB" id="A0A2H0XE85"/>
<name>A0A2H0XE85_UNCKA</name>
<keyword evidence="1" id="KW-0472">Membrane</keyword>
<accession>A0A2H0XE85</accession>
<proteinExistence type="predicted"/>
<sequence>MISNTSHKNIIAEKNSISPMNVFICFSLLFSIITGITNKFGDKKYLYASADVLPNTFLPYLVIKEGTIKFDSVEGKLWKLGGRDSYFFYKKSGSYFSAYPIFTAVASVPIYLSFYGFFPWGGISDHDDVKKILFIGRLASGFFVAGSIAFFYLLISKFSKEKKYLIPFIIFYAFGTTTFSISSLSLWQHTVAQLIITGIVILLLKISNRETNRNEDIKLGLLFGFLMLTRTVDIVFLPFFYLIIILKSKKSFLLVTKYLLPFIVFILCYNWYFYGSPFMEGYGARGDLHWTSDLKESIPGLLFKSPARSLLFISPPLLLCFFGVFTFTKLKVYSTVLFFSFLTFLMVNGKWYTWHGGTGFGYRMLTESLPILGLFAFGFFRKLKALPYYLVILAMIYSVIVNSIGVFWHKGRCPSVHNYDYYCLMPIREIK</sequence>
<feature type="transmembrane region" description="Helical" evidence="1">
    <location>
        <begin position="360"/>
        <end position="380"/>
    </location>
</feature>
<evidence type="ECO:0000256" key="1">
    <source>
        <dbReference type="SAM" id="Phobius"/>
    </source>
</evidence>
<organism evidence="2 3">
    <name type="scientific">candidate division WWE3 bacterium CG08_land_8_20_14_0_20_40_13</name>
    <dbReference type="NCBI Taxonomy" id="1975084"/>
    <lineage>
        <taxon>Bacteria</taxon>
        <taxon>Katanobacteria</taxon>
    </lineage>
</organism>